<reference evidence="2 3" key="1">
    <citation type="submission" date="2020-06" db="EMBL/GenBank/DDBJ databases">
        <authorList>
            <person name="Li R."/>
            <person name="Bekaert M."/>
        </authorList>
    </citation>
    <scope>NUCLEOTIDE SEQUENCE [LARGE SCALE GENOMIC DNA]</scope>
    <source>
        <strain evidence="3">wild</strain>
    </source>
</reference>
<dbReference type="Proteomes" id="UP000507470">
    <property type="component" value="Unassembled WGS sequence"/>
</dbReference>
<feature type="compositionally biased region" description="Low complexity" evidence="1">
    <location>
        <begin position="43"/>
        <end position="60"/>
    </location>
</feature>
<sequence length="297" mass="34601">MRFNKERIDNASSDTSIENPIEEGSQLFTKNITEDTKIRESDQNQSTTSYNNSSQSCNNNENRGEISTSEINQTLLNKQRSTQSYHSHENGIYSIKQPLVDYNFPTKEQYESHLAECSATAQNLELLPQSERKQYNKSSILVKPNDSDITKAHEAEGSIFNNNQREERLSENDKLYKCLFDVCRPVLRERLASVVTLETRQNFSKYLEHNKHYFFHHFKPDITCECKSEGPNKKCKVLQKVTNKVGKMTKSVFYNLYEKKGQASKFHKHDKDNIGMFCLYTWCSKKIEIKDLDFNDL</sequence>
<gene>
    <name evidence="2" type="ORF">MCOR_47469</name>
</gene>
<dbReference type="EMBL" id="CACVKT020008353">
    <property type="protein sequence ID" value="CAC5414718.1"/>
    <property type="molecule type" value="Genomic_DNA"/>
</dbReference>
<keyword evidence="3" id="KW-1185">Reference proteome</keyword>
<evidence type="ECO:0000313" key="2">
    <source>
        <dbReference type="EMBL" id="CAC5414718.1"/>
    </source>
</evidence>
<feature type="compositionally biased region" description="Basic and acidic residues" evidence="1">
    <location>
        <begin position="32"/>
        <end position="42"/>
    </location>
</feature>
<feature type="region of interest" description="Disordered" evidence="1">
    <location>
        <begin position="1"/>
        <end position="64"/>
    </location>
</feature>
<accession>A0A6J8E3S7</accession>
<name>A0A6J8E3S7_MYTCO</name>
<proteinExistence type="predicted"/>
<protein>
    <submittedName>
        <fullName evidence="2">Uncharacterized protein</fullName>
    </submittedName>
</protein>
<evidence type="ECO:0000256" key="1">
    <source>
        <dbReference type="SAM" id="MobiDB-lite"/>
    </source>
</evidence>
<organism evidence="2 3">
    <name type="scientific">Mytilus coruscus</name>
    <name type="common">Sea mussel</name>
    <dbReference type="NCBI Taxonomy" id="42192"/>
    <lineage>
        <taxon>Eukaryota</taxon>
        <taxon>Metazoa</taxon>
        <taxon>Spiralia</taxon>
        <taxon>Lophotrochozoa</taxon>
        <taxon>Mollusca</taxon>
        <taxon>Bivalvia</taxon>
        <taxon>Autobranchia</taxon>
        <taxon>Pteriomorphia</taxon>
        <taxon>Mytilida</taxon>
        <taxon>Mytiloidea</taxon>
        <taxon>Mytilidae</taxon>
        <taxon>Mytilinae</taxon>
        <taxon>Mytilus</taxon>
    </lineage>
</organism>
<evidence type="ECO:0000313" key="3">
    <source>
        <dbReference type="Proteomes" id="UP000507470"/>
    </source>
</evidence>
<dbReference type="AlphaFoldDB" id="A0A6J8E3S7"/>